<dbReference type="PANTHER" id="PTHR28156">
    <property type="entry name" value="FAS1 DOMAIN-CONTAINING PROTEIN YDR262W"/>
    <property type="match status" value="1"/>
</dbReference>
<dbReference type="AlphaFoldDB" id="A0A0C9ZKG4"/>
<evidence type="ECO:0000256" key="2">
    <source>
        <dbReference type="SAM" id="SignalP"/>
    </source>
</evidence>
<evidence type="ECO:0000259" key="3">
    <source>
        <dbReference type="PROSITE" id="PS50213"/>
    </source>
</evidence>
<dbReference type="PROSITE" id="PS50213">
    <property type="entry name" value="FAS1"/>
    <property type="match status" value="1"/>
</dbReference>
<dbReference type="InterPro" id="IPR000782">
    <property type="entry name" value="FAS1_domain"/>
</dbReference>
<dbReference type="Proteomes" id="UP000054018">
    <property type="component" value="Unassembled WGS sequence"/>
</dbReference>
<proteinExistence type="predicted"/>
<keyword evidence="5" id="KW-1185">Reference proteome</keyword>
<dbReference type="SUPFAM" id="SSF82153">
    <property type="entry name" value="FAS1 domain"/>
    <property type="match status" value="1"/>
</dbReference>
<organism evidence="4 5">
    <name type="scientific">Pisolithus microcarpus 441</name>
    <dbReference type="NCBI Taxonomy" id="765257"/>
    <lineage>
        <taxon>Eukaryota</taxon>
        <taxon>Fungi</taxon>
        <taxon>Dikarya</taxon>
        <taxon>Basidiomycota</taxon>
        <taxon>Agaricomycotina</taxon>
        <taxon>Agaricomycetes</taxon>
        <taxon>Agaricomycetidae</taxon>
        <taxon>Boletales</taxon>
        <taxon>Sclerodermatineae</taxon>
        <taxon>Pisolithaceae</taxon>
        <taxon>Pisolithus</taxon>
    </lineage>
</organism>
<protein>
    <recommendedName>
        <fullName evidence="3">FAS1 domain-containing protein</fullName>
    </recommendedName>
</protein>
<dbReference type="InterPro" id="IPR036378">
    <property type="entry name" value="FAS1_dom_sf"/>
</dbReference>
<dbReference type="EMBL" id="KN833688">
    <property type="protein sequence ID" value="KIK29851.1"/>
    <property type="molecule type" value="Genomic_DNA"/>
</dbReference>
<dbReference type="OrthoDB" id="5551751at2759"/>
<feature type="signal peptide" evidence="2">
    <location>
        <begin position="1"/>
        <end position="17"/>
    </location>
</feature>
<dbReference type="PANTHER" id="PTHR28156:SF1">
    <property type="entry name" value="FAS1 DOMAIN-CONTAINING PROTEIN YDR262W"/>
    <property type="match status" value="1"/>
</dbReference>
<feature type="chain" id="PRO_5002207144" description="FAS1 domain-containing protein" evidence="2">
    <location>
        <begin position="18"/>
        <end position="206"/>
    </location>
</feature>
<accession>A0A0C9ZKG4</accession>
<dbReference type="InterPro" id="IPR040200">
    <property type="entry name" value="Mug57-like"/>
</dbReference>
<gene>
    <name evidence="4" type="ORF">PISMIDRAFT_671808</name>
</gene>
<feature type="domain" description="FAS1" evidence="3">
    <location>
        <begin position="49"/>
        <end position="203"/>
    </location>
</feature>
<dbReference type="HOGENOM" id="CLU_101498_0_0_1"/>
<reference evidence="4 5" key="1">
    <citation type="submission" date="2014-04" db="EMBL/GenBank/DDBJ databases">
        <authorList>
            <consortium name="DOE Joint Genome Institute"/>
            <person name="Kuo A."/>
            <person name="Kohler A."/>
            <person name="Costa M.D."/>
            <person name="Nagy L.G."/>
            <person name="Floudas D."/>
            <person name="Copeland A."/>
            <person name="Barry K.W."/>
            <person name="Cichocki N."/>
            <person name="Veneault-Fourrey C."/>
            <person name="LaButti K."/>
            <person name="Lindquist E.A."/>
            <person name="Lipzen A."/>
            <person name="Lundell T."/>
            <person name="Morin E."/>
            <person name="Murat C."/>
            <person name="Sun H."/>
            <person name="Tunlid A."/>
            <person name="Henrissat B."/>
            <person name="Grigoriev I.V."/>
            <person name="Hibbett D.S."/>
            <person name="Martin F."/>
            <person name="Nordberg H.P."/>
            <person name="Cantor M.N."/>
            <person name="Hua S.X."/>
        </authorList>
    </citation>
    <scope>NUCLEOTIDE SEQUENCE [LARGE SCALE GENOMIC DNA]</scope>
    <source>
        <strain evidence="4 5">441</strain>
    </source>
</reference>
<reference evidence="5" key="2">
    <citation type="submission" date="2015-01" db="EMBL/GenBank/DDBJ databases">
        <title>Evolutionary Origins and Diversification of the Mycorrhizal Mutualists.</title>
        <authorList>
            <consortium name="DOE Joint Genome Institute"/>
            <consortium name="Mycorrhizal Genomics Consortium"/>
            <person name="Kohler A."/>
            <person name="Kuo A."/>
            <person name="Nagy L.G."/>
            <person name="Floudas D."/>
            <person name="Copeland A."/>
            <person name="Barry K.W."/>
            <person name="Cichocki N."/>
            <person name="Veneault-Fourrey C."/>
            <person name="LaButti K."/>
            <person name="Lindquist E.A."/>
            <person name="Lipzen A."/>
            <person name="Lundell T."/>
            <person name="Morin E."/>
            <person name="Murat C."/>
            <person name="Riley R."/>
            <person name="Ohm R."/>
            <person name="Sun H."/>
            <person name="Tunlid A."/>
            <person name="Henrissat B."/>
            <person name="Grigoriev I.V."/>
            <person name="Hibbett D.S."/>
            <person name="Martin F."/>
        </authorList>
    </citation>
    <scope>NUCLEOTIDE SEQUENCE [LARGE SCALE GENOMIC DNA]</scope>
    <source>
        <strain evidence="5">441</strain>
    </source>
</reference>
<sequence length="206" mass="22918">MRLSHLFVFVLPFLVSASLEEQPKLSSPPNMGDQQGDLDTGYTPLTRPQPTLADLLTIEPSASIYYSYARETELSLEFDTANQYLTLLVPTNRAVMALSRKPHQGPPSAVPVIEMSEQQFDEQSKRNVHRWVSAHIIPSYISLSNAPVTYDTILEGKSVTFIPTSETAQDSPDWARVVLEDGSRIISMKEGMNGVLYLVDGTIDPY</sequence>
<dbReference type="Gene3D" id="2.30.180.10">
    <property type="entry name" value="FAS1 domain"/>
    <property type="match status" value="1"/>
</dbReference>
<name>A0A0C9ZKG4_9AGAM</name>
<evidence type="ECO:0000256" key="1">
    <source>
        <dbReference type="ARBA" id="ARBA00022729"/>
    </source>
</evidence>
<dbReference type="Pfam" id="PF02469">
    <property type="entry name" value="Fasciclin"/>
    <property type="match status" value="1"/>
</dbReference>
<dbReference type="STRING" id="765257.A0A0C9ZKG4"/>
<evidence type="ECO:0000313" key="4">
    <source>
        <dbReference type="EMBL" id="KIK29851.1"/>
    </source>
</evidence>
<keyword evidence="1 2" id="KW-0732">Signal</keyword>
<evidence type="ECO:0000313" key="5">
    <source>
        <dbReference type="Proteomes" id="UP000054018"/>
    </source>
</evidence>